<dbReference type="InterPro" id="IPR046947">
    <property type="entry name" value="LytR-like"/>
</dbReference>
<sequence length="230" mass="26120">MLECVIVEDQPPAQRILSKFIGDHPGLSLKATFSDAVSLMDFMQKSKIDLIFLDIHLPKMSGLEFLKSQADHPPVILTTAFPDYALESYEYQVIDYLLKPFSADRFNQAVAKIAPASTRHVEEEKDERSIVIKSGHELIRMSLDDIVLIKSDADYTEIVGEDTKHLSGYPLRHWLETLDDSFCQVHKSFVVHLKHVRKVSHNKVQLSGAHTVPIGRVYKKAFMENMASLE</sequence>
<evidence type="ECO:0000259" key="2">
    <source>
        <dbReference type="PROSITE" id="PS50110"/>
    </source>
</evidence>
<protein>
    <submittedName>
        <fullName evidence="4">Two component transcriptional regulator, LytTR family</fullName>
    </submittedName>
</protein>
<dbReference type="SUPFAM" id="SSF52172">
    <property type="entry name" value="CheY-like"/>
    <property type="match status" value="1"/>
</dbReference>
<dbReference type="AlphaFoldDB" id="A0A1M6JQW1"/>
<accession>A0A1M6JQW1</accession>
<dbReference type="PROSITE" id="PS50110">
    <property type="entry name" value="RESPONSE_REGULATORY"/>
    <property type="match status" value="1"/>
</dbReference>
<feature type="modified residue" description="4-aspartylphosphate" evidence="1">
    <location>
        <position position="54"/>
    </location>
</feature>
<dbReference type="SMART" id="SM00850">
    <property type="entry name" value="LytTR"/>
    <property type="match status" value="1"/>
</dbReference>
<dbReference type="Gene3D" id="3.40.50.2300">
    <property type="match status" value="1"/>
</dbReference>
<feature type="domain" description="Response regulatory" evidence="2">
    <location>
        <begin position="3"/>
        <end position="114"/>
    </location>
</feature>
<gene>
    <name evidence="4" type="ORF">SAMN04488028_101285</name>
</gene>
<evidence type="ECO:0000313" key="5">
    <source>
        <dbReference type="Proteomes" id="UP000184474"/>
    </source>
</evidence>
<evidence type="ECO:0000259" key="3">
    <source>
        <dbReference type="PROSITE" id="PS50930"/>
    </source>
</evidence>
<dbReference type="Gene3D" id="2.40.50.1020">
    <property type="entry name" value="LytTr DNA-binding domain"/>
    <property type="match status" value="1"/>
</dbReference>
<dbReference type="GO" id="GO:0003677">
    <property type="term" value="F:DNA binding"/>
    <property type="evidence" value="ECO:0007669"/>
    <property type="project" value="InterPro"/>
</dbReference>
<feature type="domain" description="HTH LytTR-type" evidence="3">
    <location>
        <begin position="130"/>
        <end position="228"/>
    </location>
</feature>
<organism evidence="4 5">
    <name type="scientific">Reichenbachiella agariperforans</name>
    <dbReference type="NCBI Taxonomy" id="156994"/>
    <lineage>
        <taxon>Bacteria</taxon>
        <taxon>Pseudomonadati</taxon>
        <taxon>Bacteroidota</taxon>
        <taxon>Cytophagia</taxon>
        <taxon>Cytophagales</taxon>
        <taxon>Reichenbachiellaceae</taxon>
        <taxon>Reichenbachiella</taxon>
    </lineage>
</organism>
<dbReference type="InterPro" id="IPR001789">
    <property type="entry name" value="Sig_transdc_resp-reg_receiver"/>
</dbReference>
<dbReference type="PROSITE" id="PS50930">
    <property type="entry name" value="HTH_LYTTR"/>
    <property type="match status" value="1"/>
</dbReference>
<name>A0A1M6JQW1_REIAG</name>
<dbReference type="EMBL" id="FRAA01000001">
    <property type="protein sequence ID" value="SHJ49022.1"/>
    <property type="molecule type" value="Genomic_DNA"/>
</dbReference>
<dbReference type="RefSeq" id="WP_073118746.1">
    <property type="nucleotide sequence ID" value="NZ_FRAA01000001.1"/>
</dbReference>
<dbReference type="SMART" id="SM00448">
    <property type="entry name" value="REC"/>
    <property type="match status" value="1"/>
</dbReference>
<evidence type="ECO:0000313" key="4">
    <source>
        <dbReference type="EMBL" id="SHJ49022.1"/>
    </source>
</evidence>
<dbReference type="Pfam" id="PF04397">
    <property type="entry name" value="LytTR"/>
    <property type="match status" value="1"/>
</dbReference>
<dbReference type="Proteomes" id="UP000184474">
    <property type="component" value="Unassembled WGS sequence"/>
</dbReference>
<dbReference type="PANTHER" id="PTHR37299:SF1">
    <property type="entry name" value="STAGE 0 SPORULATION PROTEIN A HOMOLOG"/>
    <property type="match status" value="1"/>
</dbReference>
<dbReference type="InterPro" id="IPR011006">
    <property type="entry name" value="CheY-like_superfamily"/>
</dbReference>
<evidence type="ECO:0000256" key="1">
    <source>
        <dbReference type="PROSITE-ProRule" id="PRU00169"/>
    </source>
</evidence>
<dbReference type="GO" id="GO:0000156">
    <property type="term" value="F:phosphorelay response regulator activity"/>
    <property type="evidence" value="ECO:0007669"/>
    <property type="project" value="InterPro"/>
</dbReference>
<dbReference type="Pfam" id="PF00072">
    <property type="entry name" value="Response_reg"/>
    <property type="match status" value="1"/>
</dbReference>
<dbReference type="InterPro" id="IPR007492">
    <property type="entry name" value="LytTR_DNA-bd_dom"/>
</dbReference>
<dbReference type="STRING" id="156994.SAMN04488028_101285"/>
<proteinExistence type="predicted"/>
<reference evidence="5" key="1">
    <citation type="submission" date="2016-11" db="EMBL/GenBank/DDBJ databases">
        <authorList>
            <person name="Varghese N."/>
            <person name="Submissions S."/>
        </authorList>
    </citation>
    <scope>NUCLEOTIDE SEQUENCE [LARGE SCALE GENOMIC DNA]</scope>
    <source>
        <strain evidence="5">DSM 26134</strain>
    </source>
</reference>
<keyword evidence="1" id="KW-0597">Phosphoprotein</keyword>
<dbReference type="PANTHER" id="PTHR37299">
    <property type="entry name" value="TRANSCRIPTIONAL REGULATOR-RELATED"/>
    <property type="match status" value="1"/>
</dbReference>
<keyword evidence="5" id="KW-1185">Reference proteome</keyword>